<reference evidence="1" key="1">
    <citation type="journal article" date="2021" name="Open Biol.">
        <title>Shared evolutionary footprints suggest mitochondrial oxidative damage underlies multiple complex I losses in fungi.</title>
        <authorList>
            <person name="Schikora-Tamarit M.A."/>
            <person name="Marcet-Houben M."/>
            <person name="Nosek J."/>
            <person name="Gabaldon T."/>
        </authorList>
    </citation>
    <scope>NUCLEOTIDE SEQUENCE</scope>
    <source>
        <strain evidence="1">CBS2887</strain>
    </source>
</reference>
<protein>
    <submittedName>
        <fullName evidence="1">Uncharacterized protein</fullName>
    </submittedName>
</protein>
<gene>
    <name evidence="1" type="ORF">WICPIJ_007154</name>
</gene>
<dbReference type="Proteomes" id="UP000774326">
    <property type="component" value="Unassembled WGS sequence"/>
</dbReference>
<dbReference type="AlphaFoldDB" id="A0A9P8Q0P2"/>
<name>A0A9P8Q0P2_WICPI</name>
<dbReference type="EMBL" id="JAEUBG010004184">
    <property type="protein sequence ID" value="KAH3681848.1"/>
    <property type="molecule type" value="Genomic_DNA"/>
</dbReference>
<dbReference type="OrthoDB" id="10668541at2759"/>
<organism evidence="1 2">
    <name type="scientific">Wickerhamomyces pijperi</name>
    <name type="common">Yeast</name>
    <name type="synonym">Pichia pijperi</name>
    <dbReference type="NCBI Taxonomy" id="599730"/>
    <lineage>
        <taxon>Eukaryota</taxon>
        <taxon>Fungi</taxon>
        <taxon>Dikarya</taxon>
        <taxon>Ascomycota</taxon>
        <taxon>Saccharomycotina</taxon>
        <taxon>Saccharomycetes</taxon>
        <taxon>Phaffomycetales</taxon>
        <taxon>Wickerhamomycetaceae</taxon>
        <taxon>Wickerhamomyces</taxon>
    </lineage>
</organism>
<keyword evidence="2" id="KW-1185">Reference proteome</keyword>
<accession>A0A9P8Q0P2</accession>
<sequence>MNGISHLEINRLILALQFILYDYALLDFGFLQATSNLRRPTSSSFETVGTGLVVHEDFVHLFSGGFDKRTMLNNWLIQDLATYEDESGVALLVLWDLTSDGFTISVEESSIVLWQMCAVDLQATFQ</sequence>
<comment type="caution">
    <text evidence="1">The sequence shown here is derived from an EMBL/GenBank/DDBJ whole genome shotgun (WGS) entry which is preliminary data.</text>
</comment>
<reference evidence="1" key="2">
    <citation type="submission" date="2021-01" db="EMBL/GenBank/DDBJ databases">
        <authorList>
            <person name="Schikora-Tamarit M.A."/>
        </authorList>
    </citation>
    <scope>NUCLEOTIDE SEQUENCE</scope>
    <source>
        <strain evidence="1">CBS2887</strain>
    </source>
</reference>
<evidence type="ECO:0000313" key="1">
    <source>
        <dbReference type="EMBL" id="KAH3681848.1"/>
    </source>
</evidence>
<evidence type="ECO:0000313" key="2">
    <source>
        <dbReference type="Proteomes" id="UP000774326"/>
    </source>
</evidence>
<proteinExistence type="predicted"/>